<proteinExistence type="predicted"/>
<protein>
    <submittedName>
        <fullName evidence="7">AcrR family transcriptional regulator</fullName>
    </submittedName>
</protein>
<dbReference type="EMBL" id="JACGWV010000001">
    <property type="protein sequence ID" value="MBA8806568.1"/>
    <property type="molecule type" value="Genomic_DNA"/>
</dbReference>
<dbReference type="PRINTS" id="PR00455">
    <property type="entry name" value="HTHTETR"/>
</dbReference>
<dbReference type="InterPro" id="IPR009057">
    <property type="entry name" value="Homeodomain-like_sf"/>
</dbReference>
<evidence type="ECO:0000313" key="7">
    <source>
        <dbReference type="EMBL" id="MBA8806568.1"/>
    </source>
</evidence>
<dbReference type="Proteomes" id="UP000540568">
    <property type="component" value="Unassembled WGS sequence"/>
</dbReference>
<keyword evidence="1" id="KW-0805">Transcription regulation</keyword>
<organism evidence="7 8">
    <name type="scientific">Promicromonospora sukumoe</name>
    <dbReference type="NCBI Taxonomy" id="88382"/>
    <lineage>
        <taxon>Bacteria</taxon>
        <taxon>Bacillati</taxon>
        <taxon>Actinomycetota</taxon>
        <taxon>Actinomycetes</taxon>
        <taxon>Micrococcales</taxon>
        <taxon>Promicromonosporaceae</taxon>
        <taxon>Promicromonospora</taxon>
    </lineage>
</organism>
<dbReference type="PANTHER" id="PTHR47506:SF1">
    <property type="entry name" value="HTH-TYPE TRANSCRIPTIONAL REGULATOR YJDC"/>
    <property type="match status" value="1"/>
</dbReference>
<feature type="domain" description="HTH tetR-type" evidence="6">
    <location>
        <begin position="19"/>
        <end position="79"/>
    </location>
</feature>
<dbReference type="Gene3D" id="1.10.357.10">
    <property type="entry name" value="Tetracycline Repressor, domain 2"/>
    <property type="match status" value="1"/>
</dbReference>
<dbReference type="PANTHER" id="PTHR47506">
    <property type="entry name" value="TRANSCRIPTIONAL REGULATORY PROTEIN"/>
    <property type="match status" value="1"/>
</dbReference>
<reference evidence="7 8" key="1">
    <citation type="submission" date="2020-07" db="EMBL/GenBank/DDBJ databases">
        <title>Sequencing the genomes of 1000 actinobacteria strains.</title>
        <authorList>
            <person name="Klenk H.-P."/>
        </authorList>
    </citation>
    <scope>NUCLEOTIDE SEQUENCE [LARGE SCALE GENOMIC DNA]</scope>
    <source>
        <strain evidence="7 8">DSM 44121</strain>
    </source>
</reference>
<dbReference type="InterPro" id="IPR001647">
    <property type="entry name" value="HTH_TetR"/>
</dbReference>
<dbReference type="RefSeq" id="WP_246402160.1">
    <property type="nucleotide sequence ID" value="NZ_BAAATF010000002.1"/>
</dbReference>
<dbReference type="AlphaFoldDB" id="A0A7W3J5B7"/>
<dbReference type="Pfam" id="PF00440">
    <property type="entry name" value="TetR_N"/>
    <property type="match status" value="1"/>
</dbReference>
<feature type="DNA-binding region" description="H-T-H motif" evidence="4">
    <location>
        <begin position="42"/>
        <end position="61"/>
    </location>
</feature>
<evidence type="ECO:0000313" key="8">
    <source>
        <dbReference type="Proteomes" id="UP000540568"/>
    </source>
</evidence>
<dbReference type="SUPFAM" id="SSF48498">
    <property type="entry name" value="Tetracyclin repressor-like, C-terminal domain"/>
    <property type="match status" value="1"/>
</dbReference>
<comment type="caution">
    <text evidence="7">The sequence shown here is derived from an EMBL/GenBank/DDBJ whole genome shotgun (WGS) entry which is preliminary data.</text>
</comment>
<name>A0A7W3J5B7_9MICO</name>
<dbReference type="InterPro" id="IPR011075">
    <property type="entry name" value="TetR_C"/>
</dbReference>
<keyword evidence="3" id="KW-0804">Transcription</keyword>
<dbReference type="PROSITE" id="PS50977">
    <property type="entry name" value="HTH_TETR_2"/>
    <property type="match status" value="1"/>
</dbReference>
<evidence type="ECO:0000256" key="2">
    <source>
        <dbReference type="ARBA" id="ARBA00023125"/>
    </source>
</evidence>
<sequence>MATGSTASRAPRKTAEGGSEARERLLRTASELFYAEGIHVVGVDRIVAAAGVTRATFYRHFPSKEHLVEAYLGVEDANLRAALDGAQGATDDPVELVGLIIQGIADDVARHHTRGCPFINAAAEYPDADSGVRRAVDQHRAWFRGALEDALTAAGADDAVTRAGQLVLLRDAALVGGYLDGWDNVRVAFVSAARQAAGLEPEAS</sequence>
<dbReference type="GO" id="GO:0003677">
    <property type="term" value="F:DNA binding"/>
    <property type="evidence" value="ECO:0007669"/>
    <property type="project" value="UniProtKB-UniRule"/>
</dbReference>
<dbReference type="Pfam" id="PF16925">
    <property type="entry name" value="TetR_C_13"/>
    <property type="match status" value="1"/>
</dbReference>
<keyword evidence="2 4" id="KW-0238">DNA-binding</keyword>
<evidence type="ECO:0000256" key="4">
    <source>
        <dbReference type="PROSITE-ProRule" id="PRU00335"/>
    </source>
</evidence>
<dbReference type="InterPro" id="IPR036271">
    <property type="entry name" value="Tet_transcr_reg_TetR-rel_C_sf"/>
</dbReference>
<accession>A0A7W3J5B7</accession>
<dbReference type="SUPFAM" id="SSF46689">
    <property type="entry name" value="Homeodomain-like"/>
    <property type="match status" value="1"/>
</dbReference>
<evidence type="ECO:0000259" key="6">
    <source>
        <dbReference type="PROSITE" id="PS50977"/>
    </source>
</evidence>
<evidence type="ECO:0000256" key="5">
    <source>
        <dbReference type="SAM" id="MobiDB-lite"/>
    </source>
</evidence>
<gene>
    <name evidence="7" type="ORF">FHX71_000510</name>
</gene>
<evidence type="ECO:0000256" key="1">
    <source>
        <dbReference type="ARBA" id="ARBA00023015"/>
    </source>
</evidence>
<feature type="region of interest" description="Disordered" evidence="5">
    <location>
        <begin position="1"/>
        <end position="21"/>
    </location>
</feature>
<evidence type="ECO:0000256" key="3">
    <source>
        <dbReference type="ARBA" id="ARBA00023163"/>
    </source>
</evidence>
<keyword evidence="8" id="KW-1185">Reference proteome</keyword>